<evidence type="ECO:0000256" key="2">
    <source>
        <dbReference type="RuleBase" id="RU366034"/>
    </source>
</evidence>
<name>A0A233S2V6_STRDA</name>
<dbReference type="Pfam" id="PF19086">
    <property type="entry name" value="Terpene_syn_C_2"/>
    <property type="match status" value="1"/>
</dbReference>
<comment type="cofactor">
    <cofactor evidence="2">
        <name>Mg(2+)</name>
        <dbReference type="ChEBI" id="CHEBI:18420"/>
    </cofactor>
</comment>
<organism evidence="3 4">
    <name type="scientific">Streptomyces diastatochromogenes</name>
    <dbReference type="NCBI Taxonomy" id="42236"/>
    <lineage>
        <taxon>Bacteria</taxon>
        <taxon>Bacillati</taxon>
        <taxon>Actinomycetota</taxon>
        <taxon>Actinomycetes</taxon>
        <taxon>Kitasatosporales</taxon>
        <taxon>Streptomycetaceae</taxon>
        <taxon>Streptomyces</taxon>
    </lineage>
</organism>
<proteinExistence type="inferred from homology"/>
<dbReference type="GO" id="GO:0010333">
    <property type="term" value="F:terpene synthase activity"/>
    <property type="evidence" value="ECO:0007669"/>
    <property type="project" value="InterPro"/>
</dbReference>
<dbReference type="SFLD" id="SFLDG01020">
    <property type="entry name" value="Terpene_Cyclase_Like_2"/>
    <property type="match status" value="1"/>
</dbReference>
<dbReference type="AlphaFoldDB" id="A0A233S2V6"/>
<dbReference type="Gene3D" id="1.10.600.10">
    <property type="entry name" value="Farnesyl Diphosphate Synthase"/>
    <property type="match status" value="1"/>
</dbReference>
<comment type="similarity">
    <text evidence="2">Belongs to the terpene synthase family.</text>
</comment>
<dbReference type="GO" id="GO:0046872">
    <property type="term" value="F:metal ion binding"/>
    <property type="evidence" value="ECO:0007669"/>
    <property type="project" value="UniProtKB-KW"/>
</dbReference>
<sequence length="335" mass="37906">MTYQGVVFTAPWPLRFNPHVDAARESAIDWMRRFDLLHGEQAVEDFTNWRLTEVAGFFYPLADLDACCTAAQMMGWYFLPFDDQLDGEAGRDPRRVARICGALIDIVHGVPGTERHQAPTVRAFADLWERMVRGMSAPLRSRVAHHWSSYFASQLTEAIDRTDGRVHTDLEEYFQLRAATTCAFGQNDLAEHWGGVEVAPVVWHHPLLRRMRQLAADLVGLRNDSMSLVHEDVTGGHNVIHLVERTHGCTRDEALVIASGIAQGKADELVELERRELPRLARALDDSQRVAVAGYADILHDWICGDYEWERITTRHHAHRTLPEWATSLLVGAEG</sequence>
<dbReference type="EC" id="4.2.3.-" evidence="2"/>
<dbReference type="InterPro" id="IPR034686">
    <property type="entry name" value="Terpene_cyclase-like_2"/>
</dbReference>
<dbReference type="InterPro" id="IPR008949">
    <property type="entry name" value="Isoprenoid_synthase_dom_sf"/>
</dbReference>
<gene>
    <name evidence="3" type="ORF">BEK98_36655</name>
</gene>
<protein>
    <recommendedName>
        <fullName evidence="2">Terpene synthase</fullName>
        <ecNumber evidence="2">4.2.3.-</ecNumber>
    </recommendedName>
</protein>
<evidence type="ECO:0000313" key="3">
    <source>
        <dbReference type="EMBL" id="OXY89909.1"/>
    </source>
</evidence>
<keyword evidence="1 2" id="KW-0456">Lyase</keyword>
<dbReference type="SFLD" id="SFLDS00005">
    <property type="entry name" value="Isoprenoid_Synthase_Type_I"/>
    <property type="match status" value="1"/>
</dbReference>
<reference evidence="3 4" key="1">
    <citation type="submission" date="2016-07" db="EMBL/GenBank/DDBJ databases">
        <title>Draft genome of Streptomyces diastatochromogenes.</title>
        <authorList>
            <person name="Podduturi R."/>
            <person name="Lukassen M.B."/>
            <person name="Clausen N."/>
            <person name="Nielsen J.L."/>
            <person name="Jorgensen N.O."/>
        </authorList>
    </citation>
    <scope>NUCLEOTIDE SEQUENCE [LARGE SCALE GENOMIC DNA]</scope>
    <source>
        <strain evidence="3 4">DSM 40608</strain>
    </source>
</reference>
<accession>A0A233S2V6</accession>
<keyword evidence="4" id="KW-1185">Reference proteome</keyword>
<comment type="caution">
    <text evidence="3">The sequence shown here is derived from an EMBL/GenBank/DDBJ whole genome shotgun (WGS) entry which is preliminary data.</text>
</comment>
<evidence type="ECO:0000256" key="1">
    <source>
        <dbReference type="ARBA" id="ARBA00023239"/>
    </source>
</evidence>
<keyword evidence="2" id="KW-0479">Metal-binding</keyword>
<keyword evidence="2" id="KW-0460">Magnesium</keyword>
<dbReference type="RefSeq" id="WP_094221233.1">
    <property type="nucleotide sequence ID" value="NZ_MCGQ01000041.1"/>
</dbReference>
<dbReference type="Proteomes" id="UP000215483">
    <property type="component" value="Unassembled WGS sequence"/>
</dbReference>
<dbReference type="PANTHER" id="PTHR35201">
    <property type="entry name" value="TERPENE SYNTHASE"/>
    <property type="match status" value="1"/>
</dbReference>
<dbReference type="SUPFAM" id="SSF48576">
    <property type="entry name" value="Terpenoid synthases"/>
    <property type="match status" value="1"/>
</dbReference>
<evidence type="ECO:0000313" key="4">
    <source>
        <dbReference type="Proteomes" id="UP000215483"/>
    </source>
</evidence>
<dbReference type="PANTHER" id="PTHR35201:SF4">
    <property type="entry name" value="BETA-PINACENE SYNTHASE-RELATED"/>
    <property type="match status" value="1"/>
</dbReference>
<dbReference type="EMBL" id="MCGQ01000041">
    <property type="protein sequence ID" value="OXY89909.1"/>
    <property type="molecule type" value="Genomic_DNA"/>
</dbReference>